<evidence type="ECO:0000256" key="3">
    <source>
        <dbReference type="SAM" id="Phobius"/>
    </source>
</evidence>
<feature type="coiled-coil region" evidence="1">
    <location>
        <begin position="483"/>
        <end position="567"/>
    </location>
</feature>
<dbReference type="Proteomes" id="UP001595715">
    <property type="component" value="Unassembled WGS sequence"/>
</dbReference>
<feature type="region of interest" description="Disordered" evidence="2">
    <location>
        <begin position="654"/>
        <end position="680"/>
    </location>
</feature>
<evidence type="ECO:0000256" key="1">
    <source>
        <dbReference type="SAM" id="Coils"/>
    </source>
</evidence>
<keyword evidence="1" id="KW-0175">Coiled coil</keyword>
<dbReference type="EMBL" id="JBHSAM010000036">
    <property type="protein sequence ID" value="MFC4103596.1"/>
    <property type="molecule type" value="Genomic_DNA"/>
</dbReference>
<reference evidence="5" key="1">
    <citation type="journal article" date="2019" name="Int. J. Syst. Evol. Microbiol.">
        <title>The Global Catalogue of Microorganisms (GCM) 10K type strain sequencing project: providing services to taxonomists for standard genome sequencing and annotation.</title>
        <authorList>
            <consortium name="The Broad Institute Genomics Platform"/>
            <consortium name="The Broad Institute Genome Sequencing Center for Infectious Disease"/>
            <person name="Wu L."/>
            <person name="Ma J."/>
        </authorList>
    </citation>
    <scope>NUCLEOTIDE SEQUENCE [LARGE SCALE GENOMIC DNA]</scope>
    <source>
        <strain evidence="5">IBRC-M 10987</strain>
    </source>
</reference>
<organism evidence="4 5">
    <name type="scientific">Paenibacillus xanthanilyticus</name>
    <dbReference type="NCBI Taxonomy" id="1783531"/>
    <lineage>
        <taxon>Bacteria</taxon>
        <taxon>Bacillati</taxon>
        <taxon>Bacillota</taxon>
        <taxon>Bacilli</taxon>
        <taxon>Bacillales</taxon>
        <taxon>Paenibacillaceae</taxon>
        <taxon>Paenibacillus</taxon>
    </lineage>
</organism>
<dbReference type="RefSeq" id="WP_377722178.1">
    <property type="nucleotide sequence ID" value="NZ_JBHSAM010000036.1"/>
</dbReference>
<proteinExistence type="predicted"/>
<evidence type="ECO:0008006" key="6">
    <source>
        <dbReference type="Google" id="ProtNLM"/>
    </source>
</evidence>
<keyword evidence="3" id="KW-0472">Membrane</keyword>
<name>A0ABV8KC38_9BACL</name>
<sequence>MATDVGTIRGRMEFDISRAKRSMDEARQHMRGMGDEANKTRGSFEALQASLTAIGASAGLIGMVRVMKSLADEANGLANSMKGLAEVSKALGVSVDQTNAVAQKFVTEGLMSMADAATAVKTSLTMGLGLEETEKLMRALGDSAAYGRASHLSLSEAIVQGVQAIKMGESELLDNTGITTNLSVLQERYAQTLGTSAAKLTEAGKIQAAYNGVLAESAIFAGNAATSLEGYTGSQNAFNQTLTVARQELGEAFMPLIQKVTEELTPLVTNFAKWASANQDVIAGVAAAGVAFTGLIAVVGSLAVAFTALHASMGGLGVILLGIGGLVAGTVAYKAASDAASTSTLKFAESQDILNAKLMQSPIGMQAEEYKSLTASIEQLNPIMEKRNDLMEQYDRLKKQILSTPFKDMIEQNMKEKELEDIARAIGELDKELKGMDFSSADEAADALARMKEQAKGAVGAQLSLEEANIRVIAGQVQQVETMQKLAQKYEELNGKEKLSEAQKQELNSVVQQLTEHYPDLRAELDKEGQLHVANRDAIRGLISEEKDRVEASAATSRAVIENLKREAEARIALLQPQLDAMKALEQAQKPAVSSSPVSGDPIVGFLGQAADRALKSGLQATTTELNAQQEALMKAKREIEKLTWDSLSRYDGGSSEPLFTPSAPKAAKTPKEKAGKTAAQLQQETYSTAVRYIDHKRAMNRMSEAEEVAALKRLLTTYKSNADIRMDLEERIRSVQDQMAADAQKRAEETAKKTEEAARKRFESSEEWIELETRKLTEKGASEREIADMQLVAWTRVRNRYAADSEYYKAADKEMYDARITLIKEAERVQKEADDERERRTKEATDSALDSITRIKDAELDAIDARRREIDAFYDDQTDAIDDTERARERQTLAAEAERYRNATSDEGKKRYAELTEQLRKMDVDDRKRSLDREREDKLDALDQQRRDIESWYDSLRSIFESFSGNMVPLYYALEDARFSAFMTTNAKIRAELASLQAAYAAAMSGSGASTAPSSTSKPAAPRAQLVKSMRGVPLFHTGRDGATGLTFASGDRLMPDEITAILRKDEYVFTPDQVRSLVGGNGRGASVVNNFNAPLIENNGDVVLEDQADIKTYHREQSDVARQLIARGERLNG</sequence>
<comment type="caution">
    <text evidence="4">The sequence shown here is derived from an EMBL/GenBank/DDBJ whole genome shotgun (WGS) entry which is preliminary data.</text>
</comment>
<keyword evidence="5" id="KW-1185">Reference proteome</keyword>
<feature type="coiled-coil region" evidence="1">
    <location>
        <begin position="726"/>
        <end position="761"/>
    </location>
</feature>
<evidence type="ECO:0000313" key="4">
    <source>
        <dbReference type="EMBL" id="MFC4103596.1"/>
    </source>
</evidence>
<feature type="transmembrane region" description="Helical" evidence="3">
    <location>
        <begin position="281"/>
        <end position="306"/>
    </location>
</feature>
<gene>
    <name evidence="4" type="ORF">ACFOZ8_28660</name>
</gene>
<keyword evidence="3" id="KW-1133">Transmembrane helix</keyword>
<evidence type="ECO:0000313" key="5">
    <source>
        <dbReference type="Proteomes" id="UP001595715"/>
    </source>
</evidence>
<feature type="transmembrane region" description="Helical" evidence="3">
    <location>
        <begin position="313"/>
        <end position="333"/>
    </location>
</feature>
<accession>A0ABV8KC38</accession>
<feature type="coiled-coil region" evidence="1">
    <location>
        <begin position="619"/>
        <end position="646"/>
    </location>
</feature>
<evidence type="ECO:0000256" key="2">
    <source>
        <dbReference type="SAM" id="MobiDB-lite"/>
    </source>
</evidence>
<keyword evidence="3" id="KW-0812">Transmembrane</keyword>
<protein>
    <recommendedName>
        <fullName evidence="6">Phage tail tape measure protein</fullName>
    </recommendedName>
</protein>